<evidence type="ECO:0000259" key="3">
    <source>
        <dbReference type="Pfam" id="PF17479"/>
    </source>
</evidence>
<evidence type="ECO:0000313" key="4">
    <source>
        <dbReference type="EMBL" id="OGC54378.1"/>
    </source>
</evidence>
<dbReference type="InterPro" id="IPR023158">
    <property type="entry name" value="YerB-like_sf"/>
</dbReference>
<sequence>MTELDAPNNSADRQLIPQPPQKYLIIKPGIENNNRKIILISASAVLVSFIIFLISYLVLLNSRRNTEIITPTPTPNFKVNVPEEIRKVPNPISGELYNEDAVPPWISNRPLGVMINNHPDARPQSALYQADIIYEIVAEGGITRFLAFFLTNTPEKIGPVRSAREYYLVLVKELGDAMIMHIGWSPQALVAIESWPVRSLSRGGASFWRENPNNVATEHTAYVNGVELRKRGDELGWEGTRTLTSWKFKDSRNYAEAKDAWNISIDFWYKGDYSAVWKYDPDKNTYLRYMGYDANNQPVPHLDRESKTQISAENVIVQFARESSIVGDDKSRLEYELLGSGKALIFLDGKVVDATWNKPGRDERTKFFDMNGEEIEFNRGNFWIAIVPDRNIDQVVFN</sequence>
<dbReference type="Pfam" id="PF11258">
    <property type="entry name" value="DUF3048"/>
    <property type="match status" value="1"/>
</dbReference>
<evidence type="ECO:0000313" key="5">
    <source>
        <dbReference type="Proteomes" id="UP000178127"/>
    </source>
</evidence>
<evidence type="ECO:0008006" key="6">
    <source>
        <dbReference type="Google" id="ProtNLM"/>
    </source>
</evidence>
<proteinExistence type="predicted"/>
<dbReference type="STRING" id="1802620.A3D91_00580"/>
<dbReference type="Gene3D" id="3.50.90.10">
    <property type="entry name" value="YerB-like"/>
    <property type="match status" value="1"/>
</dbReference>
<dbReference type="Pfam" id="PF17479">
    <property type="entry name" value="DUF3048_C"/>
    <property type="match status" value="1"/>
</dbReference>
<name>A0A1F4VBD2_UNCKA</name>
<gene>
    <name evidence="4" type="ORF">A3D91_00580</name>
</gene>
<keyword evidence="1" id="KW-1133">Transmembrane helix</keyword>
<reference evidence="4 5" key="1">
    <citation type="journal article" date="2016" name="Nat. Commun.">
        <title>Thousands of microbial genomes shed light on interconnected biogeochemical processes in an aquifer system.</title>
        <authorList>
            <person name="Anantharaman K."/>
            <person name="Brown C.T."/>
            <person name="Hug L.A."/>
            <person name="Sharon I."/>
            <person name="Castelle C.J."/>
            <person name="Probst A.J."/>
            <person name="Thomas B.C."/>
            <person name="Singh A."/>
            <person name="Wilkins M.J."/>
            <person name="Karaoz U."/>
            <person name="Brodie E.L."/>
            <person name="Williams K.H."/>
            <person name="Hubbard S.S."/>
            <person name="Banfield J.F."/>
        </authorList>
    </citation>
    <scope>NUCLEOTIDE SEQUENCE [LARGE SCALE GENOMIC DNA]</scope>
</reference>
<dbReference type="InterPro" id="IPR021416">
    <property type="entry name" value="DUF3048_N"/>
</dbReference>
<dbReference type="EMBL" id="MEVD01000003">
    <property type="protein sequence ID" value="OGC54378.1"/>
    <property type="molecule type" value="Genomic_DNA"/>
</dbReference>
<protein>
    <recommendedName>
        <fullName evidence="6">DUF3048 domain-containing protein</fullName>
    </recommendedName>
</protein>
<accession>A0A1F4VBD2</accession>
<dbReference type="AlphaFoldDB" id="A0A1F4VBD2"/>
<feature type="transmembrane region" description="Helical" evidence="1">
    <location>
        <begin position="37"/>
        <end position="59"/>
    </location>
</feature>
<evidence type="ECO:0000259" key="2">
    <source>
        <dbReference type="Pfam" id="PF11258"/>
    </source>
</evidence>
<evidence type="ECO:0000256" key="1">
    <source>
        <dbReference type="SAM" id="Phobius"/>
    </source>
</evidence>
<keyword evidence="1" id="KW-0472">Membrane</keyword>
<feature type="domain" description="DUF3048" evidence="2">
    <location>
        <begin position="107"/>
        <end position="237"/>
    </location>
</feature>
<dbReference type="SUPFAM" id="SSF159774">
    <property type="entry name" value="YerB-like"/>
    <property type="match status" value="1"/>
</dbReference>
<feature type="domain" description="DUF3048" evidence="3">
    <location>
        <begin position="269"/>
        <end position="384"/>
    </location>
</feature>
<organism evidence="4 5">
    <name type="scientific">candidate division WWE3 bacterium RIFCSPHIGHO2_02_FULL_38_14</name>
    <dbReference type="NCBI Taxonomy" id="1802620"/>
    <lineage>
        <taxon>Bacteria</taxon>
        <taxon>Katanobacteria</taxon>
    </lineage>
</organism>
<dbReference type="InterPro" id="IPR035328">
    <property type="entry name" value="DUF3048_C"/>
</dbReference>
<keyword evidence="1" id="KW-0812">Transmembrane</keyword>
<comment type="caution">
    <text evidence="4">The sequence shown here is derived from an EMBL/GenBank/DDBJ whole genome shotgun (WGS) entry which is preliminary data.</text>
</comment>
<dbReference type="Proteomes" id="UP000178127">
    <property type="component" value="Unassembled WGS sequence"/>
</dbReference>